<comment type="caution">
    <text evidence="2">The sequence shown here is derived from an EMBL/GenBank/DDBJ whole genome shotgun (WGS) entry which is preliminary data.</text>
</comment>
<proteinExistence type="predicted"/>
<keyword evidence="1" id="KW-1133">Transmembrane helix</keyword>
<evidence type="ECO:0000313" key="3">
    <source>
        <dbReference type="Proteomes" id="UP000886721"/>
    </source>
</evidence>
<accession>A0A9D2B9W1</accession>
<dbReference type="EMBL" id="DXEM01000031">
    <property type="protein sequence ID" value="HIX68278.1"/>
    <property type="molecule type" value="Genomic_DNA"/>
</dbReference>
<name>A0A9D2B9W1_9FIRM</name>
<dbReference type="AlphaFoldDB" id="A0A9D2B9W1"/>
<keyword evidence="1" id="KW-0812">Transmembrane</keyword>
<evidence type="ECO:0000313" key="2">
    <source>
        <dbReference type="EMBL" id="HIX68278.1"/>
    </source>
</evidence>
<reference evidence="2" key="1">
    <citation type="journal article" date="2021" name="PeerJ">
        <title>Extensive microbial diversity within the chicken gut microbiome revealed by metagenomics and culture.</title>
        <authorList>
            <person name="Gilroy R."/>
            <person name="Ravi A."/>
            <person name="Getino M."/>
            <person name="Pursley I."/>
            <person name="Horton D.L."/>
            <person name="Alikhan N.F."/>
            <person name="Baker D."/>
            <person name="Gharbi K."/>
            <person name="Hall N."/>
            <person name="Watson M."/>
            <person name="Adriaenssens E.M."/>
            <person name="Foster-Nyarko E."/>
            <person name="Jarju S."/>
            <person name="Secka A."/>
            <person name="Antonio M."/>
            <person name="Oren A."/>
            <person name="Chaudhuri R.R."/>
            <person name="La Ragione R."/>
            <person name="Hildebrand F."/>
            <person name="Pallen M.J."/>
        </authorList>
    </citation>
    <scope>NUCLEOTIDE SEQUENCE</scope>
    <source>
        <strain evidence="2">CHK191-13928</strain>
    </source>
</reference>
<gene>
    <name evidence="2" type="ORF">H9735_09220</name>
</gene>
<organism evidence="2 3">
    <name type="scientific">Candidatus Anaerostipes excrementavium</name>
    <dbReference type="NCBI Taxonomy" id="2838463"/>
    <lineage>
        <taxon>Bacteria</taxon>
        <taxon>Bacillati</taxon>
        <taxon>Bacillota</taxon>
        <taxon>Clostridia</taxon>
        <taxon>Lachnospirales</taxon>
        <taxon>Lachnospiraceae</taxon>
        <taxon>Anaerostipes</taxon>
    </lineage>
</organism>
<evidence type="ECO:0000256" key="1">
    <source>
        <dbReference type="SAM" id="Phobius"/>
    </source>
</evidence>
<dbReference type="Pfam" id="PF22564">
    <property type="entry name" value="HAAS"/>
    <property type="match status" value="1"/>
</dbReference>
<dbReference type="Proteomes" id="UP000886721">
    <property type="component" value="Unassembled WGS sequence"/>
</dbReference>
<sequence>MTKKEFIRELREALDGIVPSSIVEENAAYYEGYFESQKDLGKTEKEICEELGNPRLIAKSIAEARGGEGYGAYQEMDEEIDRKETDGPKVKARVYDLNSWKVKLGCFLSILVMILIFVIIFHVFAALSPFILAALVIYFIFRLIRKS</sequence>
<keyword evidence="1" id="KW-0472">Membrane</keyword>
<protein>
    <submittedName>
        <fullName evidence="2">DUF1700 domain-containing protein</fullName>
    </submittedName>
</protein>
<feature type="transmembrane region" description="Helical" evidence="1">
    <location>
        <begin position="102"/>
        <end position="121"/>
    </location>
</feature>
<feature type="transmembrane region" description="Helical" evidence="1">
    <location>
        <begin position="127"/>
        <end position="144"/>
    </location>
</feature>
<reference evidence="2" key="2">
    <citation type="submission" date="2021-04" db="EMBL/GenBank/DDBJ databases">
        <authorList>
            <person name="Gilroy R."/>
        </authorList>
    </citation>
    <scope>NUCLEOTIDE SEQUENCE</scope>
    <source>
        <strain evidence="2">CHK191-13928</strain>
    </source>
</reference>